<feature type="region of interest" description="Disordered" evidence="11">
    <location>
        <begin position="330"/>
        <end position="356"/>
    </location>
</feature>
<evidence type="ECO:0000313" key="14">
    <source>
        <dbReference type="EMBL" id="AVM87578.1"/>
    </source>
</evidence>
<evidence type="ECO:0000256" key="1">
    <source>
        <dbReference type="ARBA" id="ARBA00004340"/>
    </source>
</evidence>
<name>A0A2P1GNQ4_9NIDO</name>
<feature type="compositionally biased region" description="Low complexity" evidence="11">
    <location>
        <begin position="149"/>
        <end position="169"/>
    </location>
</feature>
<keyword evidence="7 10" id="KW-0543">Viral nucleoprotein</keyword>
<dbReference type="SUPFAM" id="SSF103068">
    <property type="entry name" value="Nucleocapsid protein dimerization domain"/>
    <property type="match status" value="1"/>
</dbReference>
<keyword evidence="4 10" id="KW-0946">Virion</keyword>
<evidence type="ECO:0000256" key="9">
    <source>
        <dbReference type="ARBA" id="ARBA00023274"/>
    </source>
</evidence>
<dbReference type="GO" id="GO:0043657">
    <property type="term" value="C:host cell"/>
    <property type="evidence" value="ECO:0007669"/>
    <property type="project" value="UniProtKB-SubCell"/>
</dbReference>
<keyword evidence="8" id="KW-0804">Transcription</keyword>
<evidence type="ECO:0000256" key="4">
    <source>
        <dbReference type="ARBA" id="ARBA00022844"/>
    </source>
</evidence>
<dbReference type="InterPro" id="IPR044344">
    <property type="entry name" value="N_prot_C_CoV"/>
</dbReference>
<evidence type="ECO:0000256" key="3">
    <source>
        <dbReference type="ARBA" id="ARBA00022765"/>
    </source>
</evidence>
<dbReference type="CDD" id="cd21554">
    <property type="entry name" value="CoV_N-NTD"/>
    <property type="match status" value="1"/>
</dbReference>
<comment type="subcellular location">
    <subcellularLocation>
        <location evidence="1">Host cell</location>
    </subcellularLocation>
</comment>
<evidence type="ECO:0000259" key="12">
    <source>
        <dbReference type="PROSITE" id="PS51928"/>
    </source>
</evidence>
<dbReference type="PROSITE" id="PS51928">
    <property type="entry name" value="COV_N_NTD"/>
    <property type="match status" value="1"/>
</dbReference>
<evidence type="ECO:0000256" key="11">
    <source>
        <dbReference type="SAM" id="MobiDB-lite"/>
    </source>
</evidence>
<keyword evidence="2" id="KW-0597">Phosphoprotein</keyword>
<keyword evidence="6" id="KW-0805">Transcription regulation</keyword>
<keyword evidence="5 10" id="KW-0694">RNA-binding</keyword>
<dbReference type="InterPro" id="IPR001218">
    <property type="entry name" value="Nucleocap_CoV"/>
</dbReference>
<evidence type="ECO:0000256" key="2">
    <source>
        <dbReference type="ARBA" id="ARBA00022553"/>
    </source>
</evidence>
<evidence type="ECO:0000256" key="8">
    <source>
        <dbReference type="ARBA" id="ARBA00023163"/>
    </source>
</evidence>
<dbReference type="InterPro" id="IPR037195">
    <property type="entry name" value="Nucleocapsid_N"/>
</dbReference>
<keyword evidence="9 10" id="KW-0687">Ribonucleoprotein</keyword>
<evidence type="ECO:0000259" key="13">
    <source>
        <dbReference type="PROSITE" id="PS51929"/>
    </source>
</evidence>
<evidence type="ECO:0000256" key="6">
    <source>
        <dbReference type="ARBA" id="ARBA00023015"/>
    </source>
</evidence>
<evidence type="ECO:0000256" key="10">
    <source>
        <dbReference type="PROSITE-ProRule" id="PRU01276"/>
    </source>
</evidence>
<dbReference type="Pfam" id="PF00937">
    <property type="entry name" value="CoV_nucleocap"/>
    <property type="match status" value="1"/>
</dbReference>
<dbReference type="SUPFAM" id="SSF110304">
    <property type="entry name" value="Coronavirus RNA-binding domain"/>
    <property type="match status" value="1"/>
</dbReference>
<sequence length="375" mass="41274">MSKKNVGFTKPNVPGNSGSSWFLGIKCKQKPPDNVLNIDFKGGSGVPINLSMPNYLGHGYWIYRSMGPYNGKPRNGQAFFYYTGTGPRYRSSYGEVMPYVLWVKNTDADVSKTLSSNQARDPSKDQASHLKLSAGVGPGFFIQRGGNSGSREGSRPNSGYSSAVSSRESSPARPKSGYSTPNQGYAGSSLSDFDRLFEDAMRRYGLAPKGEQKQKKQKPVVEQASKSYFKRSVTRGSRIVSLFGKRKPDGPNFGTGSLLEKGSDDPDFVPAMYPVPSQHAMLYGGKVTMREGQNGLIIGYYFESWFYNTHPQFNKVKEVYMRNLGMESVQSVKPKSKGAGSKGTQRQKNEVQLAPDSSVIIDYDKLKPEADSTKV</sequence>
<organism evidence="14">
    <name type="scientific">Guangdong chinese water skink coronavirus</name>
    <dbReference type="NCBI Taxonomy" id="2116470"/>
    <lineage>
        <taxon>Viruses</taxon>
        <taxon>Riboviria</taxon>
        <taxon>Orthornavirae</taxon>
        <taxon>Pisuviricota</taxon>
        <taxon>Pisoniviricetes</taxon>
        <taxon>Nidovirales</taxon>
        <taxon>Cornidovirineae</taxon>
        <taxon>Coronaviridae</taxon>
    </lineage>
</organism>
<accession>A0A2P1GNQ4</accession>
<protein>
    <submittedName>
        <fullName evidence="14">Nucleoprotein</fullName>
    </submittedName>
</protein>
<evidence type="ECO:0000256" key="7">
    <source>
        <dbReference type="ARBA" id="ARBA00023086"/>
    </source>
</evidence>
<reference evidence="14" key="1">
    <citation type="journal article" date="2018" name="Nature">
        <title>The evolutionary history of vertebrate RNA viruses.</title>
        <authorList>
            <person name="Shi M."/>
            <person name="Lin X.D."/>
            <person name="Chen X."/>
            <person name="Tian J.H."/>
            <person name="Chen L.J."/>
            <person name="Li K."/>
            <person name="Wang W."/>
            <person name="Eden J.S."/>
            <person name="Shen J.J."/>
            <person name="Liu L."/>
            <person name="Holmes E.C."/>
            <person name="Zhang Y.Z."/>
        </authorList>
    </citation>
    <scope>NUCLEOTIDE SEQUENCE</scope>
    <source>
        <strain evidence="14">ZGLXR118981</strain>
    </source>
</reference>
<feature type="domain" description="CoV N NTD" evidence="12">
    <location>
        <begin position="17"/>
        <end position="144"/>
    </location>
</feature>
<feature type="compositionally biased region" description="Polar residues" evidence="11">
    <location>
        <begin position="177"/>
        <end position="189"/>
    </location>
</feature>
<dbReference type="InterPro" id="IPR037179">
    <property type="entry name" value="Nucleocapsid_C"/>
</dbReference>
<dbReference type="EMBL" id="MG600026">
    <property type="protein sequence ID" value="AVM87578.1"/>
    <property type="molecule type" value="Genomic_RNA"/>
</dbReference>
<keyword evidence="3" id="KW-0013">ADP-ribosylation</keyword>
<feature type="domain" description="CoV N CTD" evidence="13">
    <location>
        <begin position="216"/>
        <end position="331"/>
    </location>
</feature>
<evidence type="ECO:0000256" key="5">
    <source>
        <dbReference type="ARBA" id="ARBA00022884"/>
    </source>
</evidence>
<dbReference type="GO" id="GO:0003723">
    <property type="term" value="F:RNA binding"/>
    <property type="evidence" value="ECO:0007669"/>
    <property type="project" value="UniProtKB-UniRule"/>
</dbReference>
<proteinExistence type="predicted"/>
<feature type="region of interest" description="Disordered" evidence="11">
    <location>
        <begin position="143"/>
        <end position="189"/>
    </location>
</feature>
<dbReference type="PROSITE" id="PS51929">
    <property type="entry name" value="COV_N_CTD"/>
    <property type="match status" value="1"/>
</dbReference>
<dbReference type="GO" id="GO:1990904">
    <property type="term" value="C:ribonucleoprotein complex"/>
    <property type="evidence" value="ECO:0007669"/>
    <property type="project" value="UniProtKB-KW"/>
</dbReference>
<dbReference type="InterPro" id="IPR044345">
    <property type="entry name" value="N_prot_N_CoV"/>
</dbReference>
<dbReference type="GO" id="GO:0019013">
    <property type="term" value="C:viral nucleocapsid"/>
    <property type="evidence" value="ECO:0007669"/>
    <property type="project" value="UniProtKB-UniRule"/>
</dbReference>